<dbReference type="RefSeq" id="WP_038295688.1">
    <property type="nucleotide sequence ID" value="NZ_JACJTA010000038.1"/>
</dbReference>
<proteinExistence type="predicted"/>
<accession>A0ABR8GSN6</accession>
<gene>
    <name evidence="1" type="ORF">H6G81_17880</name>
</gene>
<evidence type="ECO:0000313" key="2">
    <source>
        <dbReference type="Proteomes" id="UP000660380"/>
    </source>
</evidence>
<comment type="caution">
    <text evidence="1">The sequence shown here is derived from an EMBL/GenBank/DDBJ whole genome shotgun (WGS) entry which is preliminary data.</text>
</comment>
<evidence type="ECO:0000313" key="1">
    <source>
        <dbReference type="EMBL" id="MBD2606348.1"/>
    </source>
</evidence>
<organism evidence="1 2">
    <name type="scientific">Scytonema hofmannii FACHB-248</name>
    <dbReference type="NCBI Taxonomy" id="1842502"/>
    <lineage>
        <taxon>Bacteria</taxon>
        <taxon>Bacillati</taxon>
        <taxon>Cyanobacteriota</taxon>
        <taxon>Cyanophyceae</taxon>
        <taxon>Nostocales</taxon>
        <taxon>Scytonemataceae</taxon>
        <taxon>Scytonema</taxon>
    </lineage>
</organism>
<dbReference type="Proteomes" id="UP000660380">
    <property type="component" value="Unassembled WGS sequence"/>
</dbReference>
<reference evidence="1 2" key="1">
    <citation type="journal article" date="2020" name="ISME J.">
        <title>Comparative genomics reveals insights into cyanobacterial evolution and habitat adaptation.</title>
        <authorList>
            <person name="Chen M.Y."/>
            <person name="Teng W.K."/>
            <person name="Zhao L."/>
            <person name="Hu C.X."/>
            <person name="Zhou Y.K."/>
            <person name="Han B.P."/>
            <person name="Song L.R."/>
            <person name="Shu W.S."/>
        </authorList>
    </citation>
    <scope>NUCLEOTIDE SEQUENCE [LARGE SCALE GENOMIC DNA]</scope>
    <source>
        <strain evidence="1 2">FACHB-248</strain>
    </source>
</reference>
<keyword evidence="2" id="KW-1185">Reference proteome</keyword>
<sequence>MKKRNKLDNLKPFKPLGEHALAENPLCVKVDPEIDKAIRAMSERSAWLREAIETAAIEQGLIPSKEDITESDRP</sequence>
<name>A0ABR8GSN6_9CYAN</name>
<dbReference type="EMBL" id="JACJTA010000038">
    <property type="protein sequence ID" value="MBD2606348.1"/>
    <property type="molecule type" value="Genomic_DNA"/>
</dbReference>
<protein>
    <submittedName>
        <fullName evidence="1">Uncharacterized protein</fullName>
    </submittedName>
</protein>